<comment type="similarity">
    <text evidence="9">Belongs to the bacterial reverse transcriptase family.</text>
</comment>
<evidence type="ECO:0000256" key="10">
    <source>
        <dbReference type="ARBA" id="ARBA00048173"/>
    </source>
</evidence>
<evidence type="ECO:0000256" key="5">
    <source>
        <dbReference type="ARBA" id="ARBA00022842"/>
    </source>
</evidence>
<keyword evidence="6 12" id="KW-0695">RNA-directed DNA polymerase</keyword>
<keyword evidence="3 12" id="KW-0548">Nucleotidyltransferase</keyword>
<evidence type="ECO:0000256" key="8">
    <source>
        <dbReference type="ARBA" id="ARBA00025589"/>
    </source>
</evidence>
<organism evidence="12 13">
    <name type="scientific">Kineosporia babensis</name>
    <dbReference type="NCBI Taxonomy" id="499548"/>
    <lineage>
        <taxon>Bacteria</taxon>
        <taxon>Bacillati</taxon>
        <taxon>Actinomycetota</taxon>
        <taxon>Actinomycetes</taxon>
        <taxon>Kineosporiales</taxon>
        <taxon>Kineosporiaceae</taxon>
        <taxon>Kineosporia</taxon>
    </lineage>
</organism>
<dbReference type="InterPro" id="IPR043502">
    <property type="entry name" value="DNA/RNA_pol_sf"/>
</dbReference>
<dbReference type="InterPro" id="IPR013597">
    <property type="entry name" value="Mat_intron_G2"/>
</dbReference>
<comment type="function">
    <text evidence="8">Poorly processive, error-prone DNA polymerase involved in untargeted mutagenesis. Copies undamaged DNA at stalled replication forks, which arise in vivo from mismatched or misaligned primer ends. These misaligned primers can be extended by PolIV. Exhibits no 3'-5' exonuclease (proofreading) activity. May be involved in translesional synthesis, in conjunction with the beta clamp from PolIII.</text>
</comment>
<dbReference type="InterPro" id="IPR000477">
    <property type="entry name" value="RT_dom"/>
</dbReference>
<dbReference type="EMBL" id="JAJOMB010000032">
    <property type="protein sequence ID" value="MCD5316626.1"/>
    <property type="molecule type" value="Genomic_DNA"/>
</dbReference>
<name>A0A9X1NNZ0_9ACTN</name>
<dbReference type="InterPro" id="IPR000123">
    <property type="entry name" value="Reverse_transcriptase_msDNA"/>
</dbReference>
<gene>
    <name evidence="12" type="primary">ltrA</name>
    <name evidence="12" type="ORF">LR394_37580</name>
</gene>
<comment type="caution">
    <text evidence="12">The sequence shown here is derived from an EMBL/GenBank/DDBJ whole genome shotgun (WGS) entry which is preliminary data.</text>
</comment>
<dbReference type="CDD" id="cd01651">
    <property type="entry name" value="RT_G2_intron"/>
    <property type="match status" value="1"/>
</dbReference>
<dbReference type="SUPFAM" id="SSF56672">
    <property type="entry name" value="DNA/RNA polymerases"/>
    <property type="match status" value="1"/>
</dbReference>
<dbReference type="GO" id="GO:0003964">
    <property type="term" value="F:RNA-directed DNA polymerase activity"/>
    <property type="evidence" value="ECO:0007669"/>
    <property type="project" value="UniProtKB-KW"/>
</dbReference>
<dbReference type="InterPro" id="IPR051083">
    <property type="entry name" value="GrpII_Intron_Splice-Mob/Def"/>
</dbReference>
<accession>A0A9X1NNZ0</accession>
<feature type="domain" description="Reverse transcriptase" evidence="11">
    <location>
        <begin position="53"/>
        <end position="293"/>
    </location>
</feature>
<dbReference type="GO" id="GO:0003723">
    <property type="term" value="F:RNA binding"/>
    <property type="evidence" value="ECO:0007669"/>
    <property type="project" value="InterPro"/>
</dbReference>
<dbReference type="GO" id="GO:0046872">
    <property type="term" value="F:metal ion binding"/>
    <property type="evidence" value="ECO:0007669"/>
    <property type="project" value="UniProtKB-KW"/>
</dbReference>
<evidence type="ECO:0000256" key="1">
    <source>
        <dbReference type="ARBA" id="ARBA00012493"/>
    </source>
</evidence>
<dbReference type="PANTHER" id="PTHR34047">
    <property type="entry name" value="NUCLEAR INTRON MATURASE 1, MITOCHONDRIAL-RELATED"/>
    <property type="match status" value="1"/>
</dbReference>
<proteinExistence type="inferred from homology"/>
<evidence type="ECO:0000256" key="9">
    <source>
        <dbReference type="ARBA" id="ARBA00034120"/>
    </source>
</evidence>
<evidence type="ECO:0000256" key="6">
    <source>
        <dbReference type="ARBA" id="ARBA00022918"/>
    </source>
</evidence>
<dbReference type="GO" id="GO:0051607">
    <property type="term" value="P:defense response to virus"/>
    <property type="evidence" value="ECO:0007669"/>
    <property type="project" value="UniProtKB-KW"/>
</dbReference>
<keyword evidence="13" id="KW-1185">Reference proteome</keyword>
<comment type="catalytic activity">
    <reaction evidence="10">
        <text>DNA(n) + a 2'-deoxyribonucleoside 5'-triphosphate = DNA(n+1) + diphosphate</text>
        <dbReference type="Rhea" id="RHEA:22508"/>
        <dbReference type="Rhea" id="RHEA-COMP:17339"/>
        <dbReference type="Rhea" id="RHEA-COMP:17340"/>
        <dbReference type="ChEBI" id="CHEBI:33019"/>
        <dbReference type="ChEBI" id="CHEBI:61560"/>
        <dbReference type="ChEBI" id="CHEBI:173112"/>
        <dbReference type="EC" id="2.7.7.49"/>
    </reaction>
</comment>
<keyword evidence="7" id="KW-0051">Antiviral defense</keyword>
<dbReference type="RefSeq" id="WP_231449477.1">
    <property type="nucleotide sequence ID" value="NZ_JAJOMB010000032.1"/>
</dbReference>
<dbReference type="Gene3D" id="3.30.70.270">
    <property type="match status" value="1"/>
</dbReference>
<dbReference type="Proteomes" id="UP001138997">
    <property type="component" value="Unassembled WGS sequence"/>
</dbReference>
<dbReference type="PANTHER" id="PTHR34047:SF3">
    <property type="entry name" value="BLR2052 PROTEIN"/>
    <property type="match status" value="1"/>
</dbReference>
<evidence type="ECO:0000256" key="3">
    <source>
        <dbReference type="ARBA" id="ARBA00022695"/>
    </source>
</evidence>
<evidence type="ECO:0000256" key="4">
    <source>
        <dbReference type="ARBA" id="ARBA00022723"/>
    </source>
</evidence>
<dbReference type="Pfam" id="PF08388">
    <property type="entry name" value="GIIM"/>
    <property type="match status" value="1"/>
</dbReference>
<dbReference type="Pfam" id="PF00078">
    <property type="entry name" value="RVT_1"/>
    <property type="match status" value="1"/>
</dbReference>
<keyword evidence="5" id="KW-0460">Magnesium</keyword>
<dbReference type="InterPro" id="IPR043128">
    <property type="entry name" value="Rev_trsase/Diguanyl_cyclase"/>
</dbReference>
<dbReference type="EC" id="2.7.7.49" evidence="1"/>
<reference evidence="12" key="1">
    <citation type="submission" date="2021-11" db="EMBL/GenBank/DDBJ databases">
        <title>Streptomyces corallinus and Kineosporia corallina sp. nov., two new coral-derived marine actinobacteria.</title>
        <authorList>
            <person name="Buangrab K."/>
            <person name="Sutthacheep M."/>
            <person name="Yeemin T."/>
            <person name="Harunari E."/>
            <person name="Igarashi Y."/>
            <person name="Sripreechasak P."/>
            <person name="Kanchanasin P."/>
            <person name="Tanasupawat S."/>
            <person name="Phongsopitanun W."/>
        </authorList>
    </citation>
    <scope>NUCLEOTIDE SEQUENCE</scope>
    <source>
        <strain evidence="12">JCM 31032</strain>
    </source>
</reference>
<sequence>MDELKSSGKSFDISKWEVWEAWKKVKANRGAPGVDGCTVDDFEKDLKNNLYRVWNRMSSGSYFPPPVRAVEIPKAHGNGVRVLGVPTVADRVAQTVVASRLEAEVEAIFHPDSYGYRPGRSALDAVGVCRTRSWRWDWVVDLDIEKFFDSVPWDLLLKAVEAHTDQPWVLLYVRRWLAAPMQSSDGAVRQRDRGTPQGSAVSPVLANLFLHYAFDAWMAREHPGVAFERYVDDAVVHCVSERQARKMVQAISERMVEVGLRLHPAKTRIVYCKDSNRPGTYPQKEFTFLGFTFRPRKSRNRAGVSFVRFLPAISKDALKRISRQVRSWRIHRRTGQSFAQIAQAINPVVRGWMNYYGAFYRTELHGLLRRINTYLVRWIRRKYKRLAGLRKALACLNGISQRYPRMFVHWQWTAKAW</sequence>
<dbReference type="PRINTS" id="PR00866">
    <property type="entry name" value="RNADNAPOLMS"/>
</dbReference>
<protein>
    <recommendedName>
        <fullName evidence="1">RNA-directed DNA polymerase</fullName>
        <ecNumber evidence="1">2.7.7.49</ecNumber>
    </recommendedName>
</protein>
<dbReference type="PROSITE" id="PS50878">
    <property type="entry name" value="RT_POL"/>
    <property type="match status" value="1"/>
</dbReference>
<dbReference type="AlphaFoldDB" id="A0A9X1NNZ0"/>
<evidence type="ECO:0000259" key="11">
    <source>
        <dbReference type="PROSITE" id="PS50878"/>
    </source>
</evidence>
<keyword evidence="4" id="KW-0479">Metal-binding</keyword>
<evidence type="ECO:0000313" key="12">
    <source>
        <dbReference type="EMBL" id="MCD5316626.1"/>
    </source>
</evidence>
<dbReference type="InterPro" id="IPR030931">
    <property type="entry name" value="Group_II_RT_mat"/>
</dbReference>
<keyword evidence="2 12" id="KW-0808">Transferase</keyword>
<evidence type="ECO:0000256" key="7">
    <source>
        <dbReference type="ARBA" id="ARBA00023118"/>
    </source>
</evidence>
<evidence type="ECO:0000313" key="13">
    <source>
        <dbReference type="Proteomes" id="UP001138997"/>
    </source>
</evidence>
<dbReference type="NCBIfam" id="TIGR04416">
    <property type="entry name" value="group_II_RT_mat"/>
    <property type="match status" value="1"/>
</dbReference>
<evidence type="ECO:0000256" key="2">
    <source>
        <dbReference type="ARBA" id="ARBA00022679"/>
    </source>
</evidence>